<gene>
    <name evidence="1" type="ORF">SSABA_v1c03850</name>
</gene>
<name>W6AJ99_9MOLU</name>
<dbReference type="PATRIC" id="fig|1276257.3.peg.393"/>
<organism evidence="1 2">
    <name type="scientific">Spiroplasma sabaudiense Ar-1343</name>
    <dbReference type="NCBI Taxonomy" id="1276257"/>
    <lineage>
        <taxon>Bacteria</taxon>
        <taxon>Bacillati</taxon>
        <taxon>Mycoplasmatota</taxon>
        <taxon>Mollicutes</taxon>
        <taxon>Entomoplasmatales</taxon>
        <taxon>Spiroplasmataceae</taxon>
        <taxon>Spiroplasma</taxon>
    </lineage>
</organism>
<dbReference type="OrthoDB" id="390840at2"/>
<dbReference type="HOGENOM" id="CLU_1757687_0_0_14"/>
<dbReference type="Proteomes" id="UP000019265">
    <property type="component" value="Chromosome"/>
</dbReference>
<dbReference type="RefSeq" id="WP_025250931.1">
    <property type="nucleotide sequence ID" value="NZ_CP006934.1"/>
</dbReference>
<sequence>MERIKELNPNIDYSRIDLSLRPNVATLWQLPGGSAYKISSNAKLYYNSKLSFGGIDEPNFKCNFNKFQSKSSFIVNILDETYDPETDGKISYNIERYVDIKYVVDKNNDFIIVTVKNTNADIGYEFYEKNTIIYWHDVLLVSIDMTFN</sequence>
<reference evidence="1 2" key="1">
    <citation type="journal article" date="2014" name="Genome Biol. Evol.">
        <title>Molecular evolution of the substrate utilization strategies and putative virulence factors in mosquito-associated Spiroplasma species.</title>
        <authorList>
            <person name="Chang T.H."/>
            <person name="Lo W.S."/>
            <person name="Ku C."/>
            <person name="Chen L.L."/>
            <person name="Kuo C.H."/>
        </authorList>
    </citation>
    <scope>NUCLEOTIDE SEQUENCE [LARGE SCALE GENOMIC DNA]</scope>
    <source>
        <strain evidence="1">Ar-1343</strain>
    </source>
</reference>
<dbReference type="EMBL" id="CP006934">
    <property type="protein sequence ID" value="AHI53794.1"/>
    <property type="molecule type" value="Genomic_DNA"/>
</dbReference>
<protein>
    <submittedName>
        <fullName evidence="1">Uncharacterized protein</fullName>
    </submittedName>
</protein>
<dbReference type="AlphaFoldDB" id="W6AJ99"/>
<accession>W6AJ99</accession>
<keyword evidence="2" id="KW-1185">Reference proteome</keyword>
<dbReference type="KEGG" id="ssab:SSABA_v1c03850"/>
<proteinExistence type="predicted"/>
<evidence type="ECO:0000313" key="2">
    <source>
        <dbReference type="Proteomes" id="UP000019265"/>
    </source>
</evidence>
<evidence type="ECO:0000313" key="1">
    <source>
        <dbReference type="EMBL" id="AHI53794.1"/>
    </source>
</evidence>